<dbReference type="SUPFAM" id="SSF50129">
    <property type="entry name" value="GroES-like"/>
    <property type="match status" value="1"/>
</dbReference>
<dbReference type="InterPro" id="IPR013149">
    <property type="entry name" value="ADH-like_C"/>
</dbReference>
<feature type="domain" description="Enoyl reductase (ER)" evidence="1">
    <location>
        <begin position="12"/>
        <end position="300"/>
    </location>
</feature>
<dbReference type="Pfam" id="PF00107">
    <property type="entry name" value="ADH_zinc_N"/>
    <property type="match status" value="1"/>
</dbReference>
<organism evidence="2 3">
    <name type="scientific">Asanoa ishikariensis</name>
    <dbReference type="NCBI Taxonomy" id="137265"/>
    <lineage>
        <taxon>Bacteria</taxon>
        <taxon>Bacillati</taxon>
        <taxon>Actinomycetota</taxon>
        <taxon>Actinomycetes</taxon>
        <taxon>Micromonosporales</taxon>
        <taxon>Micromonosporaceae</taxon>
        <taxon>Asanoa</taxon>
    </lineage>
</organism>
<dbReference type="PANTHER" id="PTHR43677">
    <property type="entry name" value="SHORT-CHAIN DEHYDROGENASE/REDUCTASE"/>
    <property type="match status" value="1"/>
</dbReference>
<dbReference type="Pfam" id="PF08240">
    <property type="entry name" value="ADH_N"/>
    <property type="match status" value="1"/>
</dbReference>
<reference evidence="3" key="1">
    <citation type="submission" date="2016-10" db="EMBL/GenBank/DDBJ databases">
        <authorList>
            <person name="Varghese N."/>
            <person name="Submissions S."/>
        </authorList>
    </citation>
    <scope>NUCLEOTIDE SEQUENCE [LARGE SCALE GENOMIC DNA]</scope>
    <source>
        <strain evidence="3">DSM 44718</strain>
    </source>
</reference>
<dbReference type="InterPro" id="IPR013154">
    <property type="entry name" value="ADH-like_N"/>
</dbReference>
<accession>A0A1H3U736</accession>
<dbReference type="Proteomes" id="UP000199632">
    <property type="component" value="Unassembled WGS sequence"/>
</dbReference>
<evidence type="ECO:0000313" key="3">
    <source>
        <dbReference type="Proteomes" id="UP000199632"/>
    </source>
</evidence>
<proteinExistence type="predicted"/>
<dbReference type="PANTHER" id="PTHR43677:SF4">
    <property type="entry name" value="QUINONE OXIDOREDUCTASE-LIKE PROTEIN 2"/>
    <property type="match status" value="1"/>
</dbReference>
<gene>
    <name evidence="2" type="ORF">SAMN05421684_6683</name>
</gene>
<dbReference type="CDD" id="cd08270">
    <property type="entry name" value="MDR4"/>
    <property type="match status" value="1"/>
</dbReference>
<dbReference type="EMBL" id="FNQB01000004">
    <property type="protein sequence ID" value="SDZ58266.1"/>
    <property type="molecule type" value="Genomic_DNA"/>
</dbReference>
<dbReference type="Gene3D" id="3.40.50.720">
    <property type="entry name" value="NAD(P)-binding Rossmann-like Domain"/>
    <property type="match status" value="1"/>
</dbReference>
<dbReference type="GO" id="GO:0016491">
    <property type="term" value="F:oxidoreductase activity"/>
    <property type="evidence" value="ECO:0007669"/>
    <property type="project" value="InterPro"/>
</dbReference>
<sequence>MIRALVADPTIALTMRLTMVPEPVPRQGQVVIEVHHASLNHGDLNDARSGRIPPGGVLGSDIAGVVVRAATDGTGPREGVRVVALAQGAFAERVAVDAASVATVPASVDLSVAAALPVAGLAPLRTLRACGSLLGKRVLVTGASGGVGSFAIQLAAAAGAHVIASVGSVERGAGPREAGADEVVVGLKGIDTPVDVVLDNVGGPQLVQAWSLLAPGGSLQSIGWTSGEPAVFAPYATVGPQKALSSYLTTGDAGSDLQTLVHLVETRVLTVRIGWRGSWDRFAEATEAMRQRRVNGKAVLDVATPGSMRTAQYSDETA</sequence>
<dbReference type="InterPro" id="IPR051397">
    <property type="entry name" value="Zn-ADH-like_protein"/>
</dbReference>
<dbReference type="AlphaFoldDB" id="A0A1H3U736"/>
<dbReference type="SUPFAM" id="SSF51735">
    <property type="entry name" value="NAD(P)-binding Rossmann-fold domains"/>
    <property type="match status" value="1"/>
</dbReference>
<dbReference type="Gene3D" id="3.90.180.10">
    <property type="entry name" value="Medium-chain alcohol dehydrogenases, catalytic domain"/>
    <property type="match status" value="1"/>
</dbReference>
<keyword evidence="3" id="KW-1185">Reference proteome</keyword>
<evidence type="ECO:0000313" key="2">
    <source>
        <dbReference type="EMBL" id="SDZ58266.1"/>
    </source>
</evidence>
<dbReference type="STRING" id="137265.SAMN05421684_6683"/>
<evidence type="ECO:0000259" key="1">
    <source>
        <dbReference type="SMART" id="SM00829"/>
    </source>
</evidence>
<dbReference type="InterPro" id="IPR020843">
    <property type="entry name" value="ER"/>
</dbReference>
<protein>
    <submittedName>
        <fullName evidence="2">NADPH:quinone reductase</fullName>
    </submittedName>
</protein>
<dbReference type="InterPro" id="IPR011032">
    <property type="entry name" value="GroES-like_sf"/>
</dbReference>
<dbReference type="SMART" id="SM00829">
    <property type="entry name" value="PKS_ER"/>
    <property type="match status" value="1"/>
</dbReference>
<name>A0A1H3U736_9ACTN</name>
<dbReference type="InterPro" id="IPR036291">
    <property type="entry name" value="NAD(P)-bd_dom_sf"/>
</dbReference>